<name>A0ABY9TND9_9GAMM</name>
<protein>
    <submittedName>
        <fullName evidence="1">DUF4826 family protein</fullName>
    </submittedName>
</protein>
<dbReference type="RefSeq" id="WP_348389424.1">
    <property type="nucleotide sequence ID" value="NZ_CP134146.1"/>
</dbReference>
<reference evidence="2" key="1">
    <citation type="submission" date="2023-09" db="EMBL/GenBank/DDBJ databases">
        <authorList>
            <person name="Li S."/>
            <person name="Li X."/>
            <person name="Zhang C."/>
            <person name="Zhao Z."/>
        </authorList>
    </citation>
    <scope>NUCLEOTIDE SEQUENCE [LARGE SCALE GENOMIC DNA]</scope>
    <source>
        <strain evidence="2">SQ345</strain>
    </source>
</reference>
<dbReference type="EMBL" id="CP134146">
    <property type="protein sequence ID" value="WNC70282.1"/>
    <property type="molecule type" value="Genomic_DNA"/>
</dbReference>
<dbReference type="InterPro" id="IPR032251">
    <property type="entry name" value="DUF4826"/>
</dbReference>
<dbReference type="Proteomes" id="UP001248581">
    <property type="component" value="Chromosome"/>
</dbReference>
<accession>A0ABY9TND9</accession>
<organism evidence="1 2">
    <name type="scientific">Thalassotalea nanhaiensis</name>
    <dbReference type="NCBI Taxonomy" id="3065648"/>
    <lineage>
        <taxon>Bacteria</taxon>
        <taxon>Pseudomonadati</taxon>
        <taxon>Pseudomonadota</taxon>
        <taxon>Gammaproteobacteria</taxon>
        <taxon>Alteromonadales</taxon>
        <taxon>Colwelliaceae</taxon>
        <taxon>Thalassotalea</taxon>
    </lineage>
</organism>
<gene>
    <name evidence="1" type="ORF">RI845_09110</name>
</gene>
<evidence type="ECO:0000313" key="2">
    <source>
        <dbReference type="Proteomes" id="UP001248581"/>
    </source>
</evidence>
<sequence length="136" mass="15476">MSEQLNLTEEQQSAWVREQYLKATKYLADKGVVTDNVAPQDSRYLVPIVAVWKLNTMSDGSVWVISGDLPCDHISTSAADNVRDALRNFSMKWQLQAQNIVQTVNDQTQLDFARLLVSRAEGLFELCEKDDIWPED</sequence>
<dbReference type="Pfam" id="PF16108">
    <property type="entry name" value="DUF4826"/>
    <property type="match status" value="1"/>
</dbReference>
<proteinExistence type="predicted"/>
<keyword evidence="2" id="KW-1185">Reference proteome</keyword>
<evidence type="ECO:0000313" key="1">
    <source>
        <dbReference type="EMBL" id="WNC70282.1"/>
    </source>
</evidence>